<evidence type="ECO:0000313" key="2">
    <source>
        <dbReference type="Proteomes" id="UP000190409"/>
    </source>
</evidence>
<reference evidence="1 2" key="1">
    <citation type="submission" date="2017-01" db="EMBL/GenBank/DDBJ databases">
        <title>Complete Genome Sequence of Dolosigranulum pigrum isolated from a Patient with interstitial lung disease.</title>
        <authorList>
            <person name="Mukhopadhyay R."/>
            <person name="Joaquin J."/>
            <person name="Hogue R."/>
            <person name="Fitzgerald S."/>
            <person name="Jospin G."/>
            <person name="Eisen J.A."/>
            <person name="Chaturvedi V."/>
        </authorList>
    </citation>
    <scope>NUCLEOTIDE SEQUENCE [LARGE SCALE GENOMIC DNA]</scope>
    <source>
        <strain evidence="1 2">15S00348</strain>
    </source>
</reference>
<dbReference type="PROSITE" id="PS51257">
    <property type="entry name" value="PROKAR_LIPOPROTEIN"/>
    <property type="match status" value="1"/>
</dbReference>
<proteinExistence type="predicted"/>
<protein>
    <submittedName>
        <fullName evidence="1">Uncharacterized protein</fullName>
    </submittedName>
</protein>
<dbReference type="RefSeq" id="WP_077862132.1">
    <property type="nucleotide sequence ID" value="NZ_NAQQ01000002.1"/>
</dbReference>
<dbReference type="Proteomes" id="UP000190409">
    <property type="component" value="Unassembled WGS sequence"/>
</dbReference>
<dbReference type="AlphaFoldDB" id="A0A1S8KLY0"/>
<dbReference type="EMBL" id="MUYF01000003">
    <property type="protein sequence ID" value="OOL80561.1"/>
    <property type="molecule type" value="Genomic_DNA"/>
</dbReference>
<evidence type="ECO:0000313" key="1">
    <source>
        <dbReference type="EMBL" id="OOL80561.1"/>
    </source>
</evidence>
<comment type="caution">
    <text evidence="1">The sequence shown here is derived from an EMBL/GenBank/DDBJ whole genome shotgun (WGS) entry which is preliminary data.</text>
</comment>
<accession>A0A1S8KLY0</accession>
<name>A0A1S8KLY0_9LACT</name>
<organism evidence="1 2">
    <name type="scientific">Dolosigranulum pigrum</name>
    <dbReference type="NCBI Taxonomy" id="29394"/>
    <lineage>
        <taxon>Bacteria</taxon>
        <taxon>Bacillati</taxon>
        <taxon>Bacillota</taxon>
        <taxon>Bacilli</taxon>
        <taxon>Lactobacillales</taxon>
        <taxon>Carnobacteriaceae</taxon>
        <taxon>Dolosigranulum</taxon>
    </lineage>
</organism>
<sequence length="191" mass="21845">MKKYFGIMLLMMLILMGCSAGNVNENSVAVLDESESSAETTRTSQEATFIYQQTNLEQPTLYFWIERVEYGQLKEVAQEFEMTADQPQKDNPLHLALNHLTYEDHALDSIEVDTDSYSTYHAYDLNELDTTVQPAIFDYGVAEWDDGYLLGVIRYLKDDADVTSMAVEHLTEADLDLDDVPLAFLIKMRFE</sequence>
<gene>
    <name evidence="1" type="ORF">BWX42_01060</name>
</gene>